<evidence type="ECO:0000313" key="1">
    <source>
        <dbReference type="EMBL" id="PQV55394.1"/>
    </source>
</evidence>
<gene>
    <name evidence="1" type="ORF">LX70_03355</name>
</gene>
<dbReference type="EMBL" id="PVEP01000009">
    <property type="protein sequence ID" value="PQV55394.1"/>
    <property type="molecule type" value="Genomic_DNA"/>
</dbReference>
<organism evidence="1 2">
    <name type="scientific">Albidovulum denitrificans</name>
    <dbReference type="NCBI Taxonomy" id="404881"/>
    <lineage>
        <taxon>Bacteria</taxon>
        <taxon>Pseudomonadati</taxon>
        <taxon>Pseudomonadota</taxon>
        <taxon>Alphaproteobacteria</taxon>
        <taxon>Rhodobacterales</taxon>
        <taxon>Paracoccaceae</taxon>
        <taxon>Albidovulum</taxon>
    </lineage>
</organism>
<keyword evidence="2" id="KW-1185">Reference proteome</keyword>
<proteinExistence type="predicted"/>
<sequence length="66" mass="7497">MMKHEERDSLTGIAFNFRHEHVEGEMQRRLAFPFDAWEPIGRGEAITTRARAHLARVAGFGNGDMA</sequence>
<evidence type="ECO:0000313" key="2">
    <source>
        <dbReference type="Proteomes" id="UP000238338"/>
    </source>
</evidence>
<dbReference type="AlphaFoldDB" id="A0A2S8S3P3"/>
<accession>A0A2S8S3P3</accession>
<reference evidence="1 2" key="1">
    <citation type="submission" date="2018-02" db="EMBL/GenBank/DDBJ databases">
        <title>Genomic Encyclopedia of Archaeal and Bacterial Type Strains, Phase II (KMG-II): from individual species to whole genera.</title>
        <authorList>
            <person name="Goeker M."/>
        </authorList>
    </citation>
    <scope>NUCLEOTIDE SEQUENCE [LARGE SCALE GENOMIC DNA]</scope>
    <source>
        <strain evidence="1 2">DSM 18921</strain>
    </source>
</reference>
<dbReference type="RefSeq" id="WP_105515934.1">
    <property type="nucleotide sequence ID" value="NZ_PVEP01000009.1"/>
</dbReference>
<dbReference type="OrthoDB" id="7726613at2"/>
<name>A0A2S8S3P3_9RHOB</name>
<comment type="caution">
    <text evidence="1">The sequence shown here is derived from an EMBL/GenBank/DDBJ whole genome shotgun (WGS) entry which is preliminary data.</text>
</comment>
<dbReference type="Proteomes" id="UP000238338">
    <property type="component" value="Unassembled WGS sequence"/>
</dbReference>
<protein>
    <submittedName>
        <fullName evidence="1">Uncharacterized protein</fullName>
    </submittedName>
</protein>